<dbReference type="Pfam" id="PF13302">
    <property type="entry name" value="Acetyltransf_3"/>
    <property type="match status" value="1"/>
</dbReference>
<dbReference type="GO" id="GO:0016747">
    <property type="term" value="F:acyltransferase activity, transferring groups other than amino-acyl groups"/>
    <property type="evidence" value="ECO:0007669"/>
    <property type="project" value="InterPro"/>
</dbReference>
<dbReference type="InterPro" id="IPR000182">
    <property type="entry name" value="GNAT_dom"/>
</dbReference>
<keyword evidence="2" id="KW-0808">Transferase</keyword>
<protein>
    <submittedName>
        <fullName evidence="2">GNAT family N-acetyltransferase</fullName>
    </submittedName>
</protein>
<dbReference type="InterPro" id="IPR016181">
    <property type="entry name" value="Acyl_CoA_acyltransferase"/>
</dbReference>
<reference evidence="2 3" key="2">
    <citation type="submission" date="2020-08" db="EMBL/GenBank/DDBJ databases">
        <title>Stappia taiwanensis sp. nov., isolated from a coastal thermal spring.</title>
        <authorList>
            <person name="Kampfer P."/>
        </authorList>
    </citation>
    <scope>NUCLEOTIDE SEQUENCE [LARGE SCALE GENOMIC DNA]</scope>
    <source>
        <strain evidence="2 3">DSM 23284</strain>
    </source>
</reference>
<reference evidence="2 3" key="1">
    <citation type="submission" date="2020-07" db="EMBL/GenBank/DDBJ databases">
        <authorList>
            <person name="Li M."/>
        </authorList>
    </citation>
    <scope>NUCLEOTIDE SEQUENCE [LARGE SCALE GENOMIC DNA]</scope>
    <source>
        <strain evidence="2 3">DSM 23284</strain>
    </source>
</reference>
<dbReference type="SUPFAM" id="SSF55729">
    <property type="entry name" value="Acyl-CoA N-acyltransferases (Nat)"/>
    <property type="match status" value="1"/>
</dbReference>
<evidence type="ECO:0000259" key="1">
    <source>
        <dbReference type="PROSITE" id="PS51186"/>
    </source>
</evidence>
<sequence>MELITERLRLRPWRESDREPFARLNADAEVMRYFPAPLTPAESDALIARARQRTAEAGLCFQPIEEKRSGRFLGFVGLNRPAYPVPLPFDPCVEIGWRLSRAAWGKGYASEAARAWLRFGFETLGLEEIVSFTFTGNDRSRKVMERLGMTRDPAEDFLHPMLAADHPLASHVLYRLSRAAWRGGAFSHVAER</sequence>
<dbReference type="PANTHER" id="PTHR43792">
    <property type="entry name" value="GNAT FAMILY, PUTATIVE (AFU_ORTHOLOGUE AFUA_3G00765)-RELATED-RELATED"/>
    <property type="match status" value="1"/>
</dbReference>
<accession>A0A838XNX0</accession>
<proteinExistence type="predicted"/>
<dbReference type="Gene3D" id="3.40.630.30">
    <property type="match status" value="1"/>
</dbReference>
<evidence type="ECO:0000313" key="3">
    <source>
        <dbReference type="Proteomes" id="UP000559404"/>
    </source>
</evidence>
<organism evidence="2 3">
    <name type="scientific">Stappia taiwanensis</name>
    <dbReference type="NCBI Taxonomy" id="992267"/>
    <lineage>
        <taxon>Bacteria</taxon>
        <taxon>Pseudomonadati</taxon>
        <taxon>Pseudomonadota</taxon>
        <taxon>Alphaproteobacteria</taxon>
        <taxon>Hyphomicrobiales</taxon>
        <taxon>Stappiaceae</taxon>
        <taxon>Stappia</taxon>
    </lineage>
</organism>
<dbReference type="EMBL" id="JACEON010000014">
    <property type="protein sequence ID" value="MBA4612959.1"/>
    <property type="molecule type" value="Genomic_DNA"/>
</dbReference>
<keyword evidence="3" id="KW-1185">Reference proteome</keyword>
<feature type="domain" description="N-acetyltransferase" evidence="1">
    <location>
        <begin position="8"/>
        <end position="179"/>
    </location>
</feature>
<dbReference type="InterPro" id="IPR051531">
    <property type="entry name" value="N-acetyltransferase"/>
</dbReference>
<dbReference type="Proteomes" id="UP000559404">
    <property type="component" value="Unassembled WGS sequence"/>
</dbReference>
<dbReference type="RefSeq" id="WP_181761148.1">
    <property type="nucleotide sequence ID" value="NZ_BMCR01000011.1"/>
</dbReference>
<dbReference type="PANTHER" id="PTHR43792:SF1">
    <property type="entry name" value="N-ACETYLTRANSFERASE DOMAIN-CONTAINING PROTEIN"/>
    <property type="match status" value="1"/>
</dbReference>
<evidence type="ECO:0000313" key="2">
    <source>
        <dbReference type="EMBL" id="MBA4612959.1"/>
    </source>
</evidence>
<comment type="caution">
    <text evidence="2">The sequence shown here is derived from an EMBL/GenBank/DDBJ whole genome shotgun (WGS) entry which is preliminary data.</text>
</comment>
<name>A0A838XNX0_9HYPH</name>
<dbReference type="AlphaFoldDB" id="A0A838XNX0"/>
<gene>
    <name evidence="2" type="ORF">H1W37_14950</name>
</gene>
<dbReference type="PROSITE" id="PS51186">
    <property type="entry name" value="GNAT"/>
    <property type="match status" value="1"/>
</dbReference>